<dbReference type="SUPFAM" id="SSF55144">
    <property type="entry name" value="LigT-like"/>
    <property type="match status" value="1"/>
</dbReference>
<dbReference type="EMBL" id="JAZDQT010000003">
    <property type="protein sequence ID" value="MEE1947001.1"/>
    <property type="molecule type" value="Genomic_DNA"/>
</dbReference>
<organism evidence="1 2">
    <name type="scientific">Pedobacter albus</name>
    <dbReference type="NCBI Taxonomy" id="3113905"/>
    <lineage>
        <taxon>Bacteria</taxon>
        <taxon>Pseudomonadati</taxon>
        <taxon>Bacteroidota</taxon>
        <taxon>Sphingobacteriia</taxon>
        <taxon>Sphingobacteriales</taxon>
        <taxon>Sphingobacteriaceae</taxon>
        <taxon>Pedobacter</taxon>
    </lineage>
</organism>
<proteinExistence type="predicted"/>
<dbReference type="RefSeq" id="WP_330109288.1">
    <property type="nucleotide sequence ID" value="NZ_JAZDQT010000003.1"/>
</dbReference>
<dbReference type="Gene3D" id="3.90.1140.10">
    <property type="entry name" value="Cyclic phosphodiesterase"/>
    <property type="match status" value="1"/>
</dbReference>
<evidence type="ECO:0000313" key="2">
    <source>
        <dbReference type="Proteomes" id="UP001336835"/>
    </source>
</evidence>
<name>A0ABU7IC98_9SPHI</name>
<dbReference type="Proteomes" id="UP001336835">
    <property type="component" value="Unassembled WGS sequence"/>
</dbReference>
<keyword evidence="1" id="KW-0436">Ligase</keyword>
<reference evidence="1 2" key="1">
    <citation type="submission" date="2024-01" db="EMBL/GenBank/DDBJ databases">
        <title>Pedobacter sp. nov., isolated from fresh soil.</title>
        <authorList>
            <person name="Le N.T.T."/>
        </authorList>
    </citation>
    <scope>NUCLEOTIDE SEQUENCE [LARGE SCALE GENOMIC DNA]</scope>
    <source>
        <strain evidence="1 2">KR3-3</strain>
    </source>
</reference>
<gene>
    <name evidence="1" type="ORF">VRU48_17890</name>
</gene>
<accession>A0ABU7IC98</accession>
<dbReference type="Pfam" id="PF13563">
    <property type="entry name" value="2_5_RNA_ligase2"/>
    <property type="match status" value="1"/>
</dbReference>
<dbReference type="GO" id="GO:0016874">
    <property type="term" value="F:ligase activity"/>
    <property type="evidence" value="ECO:0007669"/>
    <property type="project" value="UniProtKB-KW"/>
</dbReference>
<sequence>MAKKTAYAFYEHLLLLSPDQKVNAEIMDIKTAYSNDYGLASAIKSKPHITLANFGQFESMERPIVEDFEKLAKAIPPTTIKLSGFGQFNYRTIYVNVIQNKPIAQGVSAMKLRLGKKLNALDTFKPSFSNNLHLTIARNMAEPQFRQAWEEWGKRRYNASFAANGMLLLKREIDPLTFSPKESYRLIKYFPFTGKEQEAEQLALF</sequence>
<comment type="caution">
    <text evidence="1">The sequence shown here is derived from an EMBL/GenBank/DDBJ whole genome shotgun (WGS) entry which is preliminary data.</text>
</comment>
<keyword evidence="2" id="KW-1185">Reference proteome</keyword>
<protein>
    <submittedName>
        <fullName evidence="1">2'-5' RNA ligase family protein</fullName>
    </submittedName>
</protein>
<dbReference type="InterPro" id="IPR009097">
    <property type="entry name" value="Cyclic_Pdiesterase"/>
</dbReference>
<evidence type="ECO:0000313" key="1">
    <source>
        <dbReference type="EMBL" id="MEE1947001.1"/>
    </source>
</evidence>